<dbReference type="Gene3D" id="3.40.50.150">
    <property type="entry name" value="Vaccinia Virus protein VP39"/>
    <property type="match status" value="1"/>
</dbReference>
<dbReference type="InterPro" id="IPR010719">
    <property type="entry name" value="MnmM_MeTrfase"/>
</dbReference>
<sequence length="189" mass="21165">MQNDFLNAVDFSHYLLAKTVKKGDVVLDATAGNGHDSKFLAELVGTKGKLYAIDIQQQAVDNTLKLLKKDSLFKQAELINSDHAELDKYIEESLKAVIFNLGYLPGGDKEIITKSENTIKALNKALKILEVKGIIILVVYTGHEGGKEERDVLLKYSTDLDYKKYNVLNYKFLNQPGPPPEIIAIKKRK</sequence>
<keyword evidence="1" id="KW-0808">Transferase</keyword>
<dbReference type="CDD" id="cd02440">
    <property type="entry name" value="AdoMet_MTases"/>
    <property type="match status" value="1"/>
</dbReference>
<protein>
    <submittedName>
        <fullName evidence="1">rRNA methylase</fullName>
    </submittedName>
</protein>
<gene>
    <name evidence="1" type="ORF">SAMN04488597_11323</name>
</gene>
<dbReference type="AlphaFoldDB" id="A0A1G6P3Z0"/>
<dbReference type="Proteomes" id="UP000324896">
    <property type="component" value="Unassembled WGS sequence"/>
</dbReference>
<proteinExistence type="predicted"/>
<evidence type="ECO:0000313" key="1">
    <source>
        <dbReference type="EMBL" id="SDC74980.1"/>
    </source>
</evidence>
<dbReference type="InterPro" id="IPR029063">
    <property type="entry name" value="SAM-dependent_MTases_sf"/>
</dbReference>
<dbReference type="PANTHER" id="PTHR35276">
    <property type="entry name" value="S-ADENOSYL-L-METHIONINE-DEPENDENT METHYLTRANSFERASES SUPERFAMILY PROTEIN"/>
    <property type="match status" value="1"/>
</dbReference>
<dbReference type="PANTHER" id="PTHR35276:SF1">
    <property type="entry name" value="TRNA (MNM(5)S(2)U34)-METHYLTRANSFERASE, CHLOROPLASTIC"/>
    <property type="match status" value="1"/>
</dbReference>
<accession>A0A1G6P3Z0</accession>
<dbReference type="EMBL" id="FMYT01000013">
    <property type="protein sequence ID" value="SDC74980.1"/>
    <property type="molecule type" value="Genomic_DNA"/>
</dbReference>
<evidence type="ECO:0000313" key="2">
    <source>
        <dbReference type="Proteomes" id="UP000324896"/>
    </source>
</evidence>
<reference evidence="1 2" key="1">
    <citation type="submission" date="2016-10" db="EMBL/GenBank/DDBJ databases">
        <authorList>
            <person name="Varghese N."/>
            <person name="Submissions S."/>
        </authorList>
    </citation>
    <scope>NUCLEOTIDE SEQUENCE [LARGE SCALE GENOMIC DNA]</scope>
    <source>
        <strain evidence="1 2">WG10</strain>
    </source>
</reference>
<dbReference type="Pfam" id="PF06962">
    <property type="entry name" value="rRNA_methylase"/>
    <property type="match status" value="1"/>
</dbReference>
<organism evidence="1 2">
    <name type="scientific">Halanaerobium congolense</name>
    <dbReference type="NCBI Taxonomy" id="54121"/>
    <lineage>
        <taxon>Bacteria</taxon>
        <taxon>Bacillati</taxon>
        <taxon>Bacillota</taxon>
        <taxon>Clostridia</taxon>
        <taxon>Halanaerobiales</taxon>
        <taxon>Halanaerobiaceae</taxon>
        <taxon>Halanaerobium</taxon>
    </lineage>
</organism>
<keyword evidence="1" id="KW-0489">Methyltransferase</keyword>
<dbReference type="GO" id="GO:0032259">
    <property type="term" value="P:methylation"/>
    <property type="evidence" value="ECO:0007669"/>
    <property type="project" value="UniProtKB-KW"/>
</dbReference>
<name>A0A1G6P3Z0_9FIRM</name>
<dbReference type="SUPFAM" id="SSF53335">
    <property type="entry name" value="S-adenosyl-L-methionine-dependent methyltransferases"/>
    <property type="match status" value="1"/>
</dbReference>
<dbReference type="RefSeq" id="WP_089722736.1">
    <property type="nucleotide sequence ID" value="NZ_FMYT01000013.1"/>
</dbReference>
<dbReference type="GO" id="GO:0008168">
    <property type="term" value="F:methyltransferase activity"/>
    <property type="evidence" value="ECO:0007669"/>
    <property type="project" value="UniProtKB-KW"/>
</dbReference>